<feature type="region of interest" description="Disordered" evidence="16">
    <location>
        <begin position="705"/>
        <end position="778"/>
    </location>
</feature>
<dbReference type="Pfam" id="PF00890">
    <property type="entry name" value="FAD_binding_2"/>
    <property type="match status" value="1"/>
</dbReference>
<dbReference type="Pfam" id="PF00307">
    <property type="entry name" value="CH"/>
    <property type="match status" value="1"/>
</dbReference>
<feature type="compositionally biased region" description="Polar residues" evidence="16">
    <location>
        <begin position="757"/>
        <end position="766"/>
    </location>
</feature>
<keyword evidence="14" id="KW-0009">Actin-binding</keyword>
<dbReference type="InterPro" id="IPR057494">
    <property type="entry name" value="Rossman_Mical"/>
</dbReference>
<keyword evidence="5" id="KW-0963">Cytoplasm</keyword>
<evidence type="ECO:0000256" key="10">
    <source>
        <dbReference type="ARBA" id="ARBA00022857"/>
    </source>
</evidence>
<dbReference type="SUPFAM" id="SSF47576">
    <property type="entry name" value="Calponin-homology domain, CH-domain"/>
    <property type="match status" value="1"/>
</dbReference>
<feature type="domain" description="Calponin-homology (CH)" evidence="17">
    <location>
        <begin position="556"/>
        <end position="663"/>
    </location>
</feature>
<gene>
    <name evidence="19" type="primary">LOC111595671</name>
</gene>
<name>A0A6J1LKS0_DROHY</name>
<dbReference type="InterPro" id="IPR036872">
    <property type="entry name" value="CH_dom_sf"/>
</dbReference>
<dbReference type="Proteomes" id="UP000504633">
    <property type="component" value="Unplaced"/>
</dbReference>
<dbReference type="InterPro" id="IPR050540">
    <property type="entry name" value="F-actin_Monoox_Mical"/>
</dbReference>
<evidence type="ECO:0000259" key="17">
    <source>
        <dbReference type="PROSITE" id="PS50021"/>
    </source>
</evidence>
<evidence type="ECO:0000256" key="13">
    <source>
        <dbReference type="ARBA" id="ARBA00023038"/>
    </source>
</evidence>
<dbReference type="PANTHER" id="PTHR23167:SF54">
    <property type="entry name" value="[F-ACTIN]-MONOOXYGENASE MICAL"/>
    <property type="match status" value="1"/>
</dbReference>
<evidence type="ECO:0000256" key="5">
    <source>
        <dbReference type="ARBA" id="ARBA00022490"/>
    </source>
</evidence>
<dbReference type="GO" id="GO:0003779">
    <property type="term" value="F:actin binding"/>
    <property type="evidence" value="ECO:0007669"/>
    <property type="project" value="UniProtKB-KW"/>
</dbReference>
<dbReference type="Gene3D" id="1.10.418.10">
    <property type="entry name" value="Calponin-like domain"/>
    <property type="match status" value="1"/>
</dbReference>
<dbReference type="GeneID" id="111595671"/>
<dbReference type="Gene3D" id="3.50.50.60">
    <property type="entry name" value="FAD/NAD(P)-binding domain"/>
    <property type="match status" value="1"/>
</dbReference>
<evidence type="ECO:0000256" key="8">
    <source>
        <dbReference type="ARBA" id="ARBA00022827"/>
    </source>
</evidence>
<comment type="catalytic activity">
    <reaction evidence="15">
        <text>L-methionyl-[F-actin] + NADPH + O2 + H(+) = L-methionyl-(R)-S-oxide-[F-actin] + NADP(+) + H2O</text>
        <dbReference type="Rhea" id="RHEA:51308"/>
        <dbReference type="Rhea" id="RHEA-COMP:12953"/>
        <dbReference type="Rhea" id="RHEA-COMP:12956"/>
        <dbReference type="ChEBI" id="CHEBI:15377"/>
        <dbReference type="ChEBI" id="CHEBI:15378"/>
        <dbReference type="ChEBI" id="CHEBI:15379"/>
        <dbReference type="ChEBI" id="CHEBI:16044"/>
        <dbReference type="ChEBI" id="CHEBI:45764"/>
        <dbReference type="ChEBI" id="CHEBI:57783"/>
        <dbReference type="ChEBI" id="CHEBI:58349"/>
        <dbReference type="EC" id="1.14.13.225"/>
    </reaction>
</comment>
<comment type="cofactor">
    <cofactor evidence="1">
        <name>FAD</name>
        <dbReference type="ChEBI" id="CHEBI:57692"/>
    </cofactor>
</comment>
<evidence type="ECO:0000256" key="12">
    <source>
        <dbReference type="ARBA" id="ARBA00023033"/>
    </source>
</evidence>
<comment type="similarity">
    <text evidence="3">Belongs to the Mical family.</text>
</comment>
<evidence type="ECO:0000256" key="6">
    <source>
        <dbReference type="ARBA" id="ARBA00022630"/>
    </source>
</evidence>
<keyword evidence="13" id="KW-0440">LIM domain</keyword>
<dbReference type="InterPro" id="IPR001715">
    <property type="entry name" value="CH_dom"/>
</dbReference>
<keyword evidence="9" id="KW-0862">Zinc</keyword>
<dbReference type="PROSITE" id="PS50021">
    <property type="entry name" value="CH"/>
    <property type="match status" value="1"/>
</dbReference>
<keyword evidence="8" id="KW-0274">FAD</keyword>
<dbReference type="GO" id="GO:0005737">
    <property type="term" value="C:cytoplasm"/>
    <property type="evidence" value="ECO:0007669"/>
    <property type="project" value="UniProtKB-SubCell"/>
</dbReference>
<dbReference type="FunFam" id="1.10.418.10:FF:000085">
    <property type="entry name" value="protein-methionine sulfoxide oxidase Mical isoform X3"/>
    <property type="match status" value="1"/>
</dbReference>
<dbReference type="FunFam" id="3.50.50.60:FF:000004">
    <property type="entry name" value="protein-methionine sulfoxide oxidase MICAL2 isoform X1"/>
    <property type="match status" value="1"/>
</dbReference>
<evidence type="ECO:0000256" key="2">
    <source>
        <dbReference type="ARBA" id="ARBA00004496"/>
    </source>
</evidence>
<reference evidence="19" key="1">
    <citation type="submission" date="2025-08" db="UniProtKB">
        <authorList>
            <consortium name="RefSeq"/>
        </authorList>
    </citation>
    <scope>IDENTIFICATION</scope>
    <source>
        <strain evidence="19">15085-1641.00</strain>
        <tissue evidence="19">Whole body</tissue>
    </source>
</reference>
<keyword evidence="6" id="KW-0285">Flavoprotein</keyword>
<sequence length="849" mass="95529">MSRQHQRHHQQQLQQQQQQQQQQQLLTAQQQQQQALLMAEHAAAAEAAELFDLLCVATTMRQILALHRAMCEAVGLRSSPLNDFYPKLKAKVRSWKAQALWKKFDARAAHRVYGKGNACSGTRVLVIGAGPCGLRTAIEAQLLGAKVVVLEKRDRITRNNVLHLWPFVITDLRNLGAKKFYGKFCAGSIDHISIRQLQCMLLKVALLLGVEIHEGVSFDHALEPTGDGTGWHAAVSPADHAVSNYEFDVLIGADGKRNMLDFRRKEFRGKLAIAITANFINKKTEAEAKVEEISGVAFIFNQAFFKELYSRTGIDLENIVYYKDETHYFVMTAKKHSLIDKGVIIEDMADPAELLASANVDTQKLHDYAREAAEFSTQYQMPNLEFAVNHYGKPDVAMFDFTSMFAAEMSCRVMVRKGCRLLQCLVGDSLLEPFWPTGSGCARGFLSSMDAAYAIKLWSNPQNSTLGVLAQRESIYRLLNQTTPDTLQRDISAYTVDPATRYPNLNRESVNSWQVKHLIDTDDPSILEQTFMDPHALQLPHVETPGRRKRRSGDVLPQGAILLRWISTQLCAFPFASDLKEPSDVFRNGRVLVALINRYRPDLIDYAATKDMSPLECNELAFAVLERELHIDRIMNAKQSLDLSDVESRIWLTYLDQICDLFRGEIPHIKHPKMDFSDLRQKYRINHTHAPPDFSKLLQTKAKAKSPMHDAVDVPTTVQRRSVLEEERAKRQRRHEQLLNSGGVAAGTAAASSTGSNNLQQQAQSDTPRRSKKRRQADKTANIVKLILKTALFHELSNVISAYESINEVSSISVQSFAICHPFTACSQPICNCNSRYTSTNPAGSHTDR</sequence>
<evidence type="ECO:0000256" key="3">
    <source>
        <dbReference type="ARBA" id="ARBA00008223"/>
    </source>
</evidence>
<dbReference type="InterPro" id="IPR036188">
    <property type="entry name" value="FAD/NAD-bd_sf"/>
</dbReference>
<comment type="subcellular location">
    <subcellularLocation>
        <location evidence="2">Cytoplasm</location>
    </subcellularLocation>
</comment>
<dbReference type="Pfam" id="PF25413">
    <property type="entry name" value="Rossman_Mical"/>
    <property type="match status" value="1"/>
</dbReference>
<proteinExistence type="inferred from homology"/>
<evidence type="ECO:0000256" key="15">
    <source>
        <dbReference type="ARBA" id="ARBA00049522"/>
    </source>
</evidence>
<organism evidence="18 19">
    <name type="scientific">Drosophila hydei</name>
    <name type="common">Fruit fly</name>
    <dbReference type="NCBI Taxonomy" id="7224"/>
    <lineage>
        <taxon>Eukaryota</taxon>
        <taxon>Metazoa</taxon>
        <taxon>Ecdysozoa</taxon>
        <taxon>Arthropoda</taxon>
        <taxon>Hexapoda</taxon>
        <taxon>Insecta</taxon>
        <taxon>Pterygota</taxon>
        <taxon>Neoptera</taxon>
        <taxon>Endopterygota</taxon>
        <taxon>Diptera</taxon>
        <taxon>Brachycera</taxon>
        <taxon>Muscomorpha</taxon>
        <taxon>Ephydroidea</taxon>
        <taxon>Drosophilidae</taxon>
        <taxon>Drosophila</taxon>
    </lineage>
</organism>
<dbReference type="EC" id="1.14.13.225" evidence="4"/>
<evidence type="ECO:0000256" key="1">
    <source>
        <dbReference type="ARBA" id="ARBA00001974"/>
    </source>
</evidence>
<evidence type="ECO:0000256" key="11">
    <source>
        <dbReference type="ARBA" id="ARBA00023002"/>
    </source>
</evidence>
<dbReference type="RefSeq" id="XP_023165274.2">
    <property type="nucleotide sequence ID" value="XM_023309506.2"/>
</dbReference>
<evidence type="ECO:0000256" key="4">
    <source>
        <dbReference type="ARBA" id="ARBA00012709"/>
    </source>
</evidence>
<protein>
    <recommendedName>
        <fullName evidence="4">F-actin monooxygenase</fullName>
        <ecNumber evidence="4">1.14.13.225</ecNumber>
    </recommendedName>
</protein>
<feature type="compositionally biased region" description="Low complexity" evidence="16">
    <location>
        <begin position="741"/>
        <end position="756"/>
    </location>
</feature>
<evidence type="ECO:0000313" key="19">
    <source>
        <dbReference type="RefSeq" id="XP_023165274.2"/>
    </source>
</evidence>
<keyword evidence="10" id="KW-0521">NADP</keyword>
<evidence type="ECO:0000256" key="14">
    <source>
        <dbReference type="ARBA" id="ARBA00023203"/>
    </source>
</evidence>
<dbReference type="GO" id="GO:0046872">
    <property type="term" value="F:metal ion binding"/>
    <property type="evidence" value="ECO:0007669"/>
    <property type="project" value="UniProtKB-KW"/>
</dbReference>
<dbReference type="CTD" id="41225"/>
<keyword evidence="12" id="KW-0503">Monooxygenase</keyword>
<dbReference type="GO" id="GO:0120501">
    <property type="term" value="F:F-actin monooxygenase activity"/>
    <property type="evidence" value="ECO:0007669"/>
    <property type="project" value="UniProtKB-EC"/>
</dbReference>
<evidence type="ECO:0000256" key="16">
    <source>
        <dbReference type="SAM" id="MobiDB-lite"/>
    </source>
</evidence>
<keyword evidence="11" id="KW-0560">Oxidoreductase</keyword>
<dbReference type="InterPro" id="IPR003953">
    <property type="entry name" value="FAD-dep_OxRdtase_2_FAD-bd"/>
</dbReference>
<dbReference type="SUPFAM" id="SSF51905">
    <property type="entry name" value="FAD/NAD(P)-binding domain"/>
    <property type="match status" value="1"/>
</dbReference>
<evidence type="ECO:0000313" key="18">
    <source>
        <dbReference type="Proteomes" id="UP000504633"/>
    </source>
</evidence>
<dbReference type="OrthoDB" id="20799at2759"/>
<accession>A0A6J1LKS0</accession>
<evidence type="ECO:0000256" key="7">
    <source>
        <dbReference type="ARBA" id="ARBA00022723"/>
    </source>
</evidence>
<evidence type="ECO:0000256" key="9">
    <source>
        <dbReference type="ARBA" id="ARBA00022833"/>
    </source>
</evidence>
<keyword evidence="18" id="KW-1185">Reference proteome</keyword>
<dbReference type="AlphaFoldDB" id="A0A6J1LKS0"/>
<keyword evidence="7" id="KW-0479">Metal-binding</keyword>
<dbReference type="PANTHER" id="PTHR23167">
    <property type="entry name" value="CALPONIN HOMOLOGY DOMAIN-CONTAINING PROTEIN DDB_G0272472-RELATED"/>
    <property type="match status" value="1"/>
</dbReference>